<protein>
    <submittedName>
        <fullName evidence="2">Uncharacterized protein</fullName>
    </submittedName>
</protein>
<organism evidence="2 3">
    <name type="scientific">Ficus carica</name>
    <name type="common">Common fig</name>
    <dbReference type="NCBI Taxonomy" id="3494"/>
    <lineage>
        <taxon>Eukaryota</taxon>
        <taxon>Viridiplantae</taxon>
        <taxon>Streptophyta</taxon>
        <taxon>Embryophyta</taxon>
        <taxon>Tracheophyta</taxon>
        <taxon>Spermatophyta</taxon>
        <taxon>Magnoliopsida</taxon>
        <taxon>eudicotyledons</taxon>
        <taxon>Gunneridae</taxon>
        <taxon>Pentapetalae</taxon>
        <taxon>rosids</taxon>
        <taxon>fabids</taxon>
        <taxon>Rosales</taxon>
        <taxon>Moraceae</taxon>
        <taxon>Ficeae</taxon>
        <taxon>Ficus</taxon>
    </lineage>
</organism>
<evidence type="ECO:0000256" key="1">
    <source>
        <dbReference type="SAM" id="MobiDB-lite"/>
    </source>
</evidence>
<evidence type="ECO:0000313" key="3">
    <source>
        <dbReference type="Proteomes" id="UP001187192"/>
    </source>
</evidence>
<sequence length="52" mass="5881">MTELQGNIKLIRSHLVQSLRHLKLPFKEQRKPPSRSNEGAFIAGATNPPIME</sequence>
<feature type="region of interest" description="Disordered" evidence="1">
    <location>
        <begin position="27"/>
        <end position="52"/>
    </location>
</feature>
<dbReference type="Proteomes" id="UP001187192">
    <property type="component" value="Unassembled WGS sequence"/>
</dbReference>
<comment type="caution">
    <text evidence="2">The sequence shown here is derived from an EMBL/GenBank/DDBJ whole genome shotgun (WGS) entry which is preliminary data.</text>
</comment>
<dbReference type="EMBL" id="BTGU01012745">
    <property type="protein sequence ID" value="GMN71769.1"/>
    <property type="molecule type" value="Genomic_DNA"/>
</dbReference>
<dbReference type="AlphaFoldDB" id="A0AA88EBR8"/>
<proteinExistence type="predicted"/>
<reference evidence="2" key="1">
    <citation type="submission" date="2023-07" db="EMBL/GenBank/DDBJ databases">
        <title>draft genome sequence of fig (Ficus carica).</title>
        <authorList>
            <person name="Takahashi T."/>
            <person name="Nishimura K."/>
        </authorList>
    </citation>
    <scope>NUCLEOTIDE SEQUENCE</scope>
</reference>
<evidence type="ECO:0000313" key="2">
    <source>
        <dbReference type="EMBL" id="GMN71769.1"/>
    </source>
</evidence>
<name>A0AA88EBR8_FICCA</name>
<keyword evidence="3" id="KW-1185">Reference proteome</keyword>
<accession>A0AA88EBR8</accession>
<gene>
    <name evidence="2" type="ORF">TIFTF001_053446</name>
</gene>